<sequence length="391" mass="44827">METPLTIAVYMLYGLCGAAVLGLLVLFVLKLRHLAADKRERVCLEKYQDYFFYIQAYGEEEGRLKPPAGVLTRSEKRIIQKKLISLLERFRGIHRQKLLDLCEDLGLVEMDLKRLNSWWKWSRVDAAYNLGMMHAEQAVPGIIRLMKKDDNDASMFIFARALAKCARQEKDLREMVKLLVAYRQNCQPLIVDILSDSQIDTGPLFVSLVSEEDADLVKVGLIGLTSHVQPGMGSILDQLVNSADKEVRIKVVKLLCRDIRYLTKRNVSLFLTHPDWEISSVVAKAIGELGLSTYIPLLKRAVKDPHWWVARNSMNSLAQLQVDGFRALCSILEEERDSCIREMANQVIQKELEKGKFPSIDLEQQITHQQKLLFYQEWSRKTLNTAHALEK</sequence>
<dbReference type="Pfam" id="PF13646">
    <property type="entry name" value="HEAT_2"/>
    <property type="match status" value="1"/>
</dbReference>
<feature type="transmembrane region" description="Helical" evidence="1">
    <location>
        <begin position="6"/>
        <end position="29"/>
    </location>
</feature>
<evidence type="ECO:0000256" key="1">
    <source>
        <dbReference type="SAM" id="Phobius"/>
    </source>
</evidence>
<proteinExistence type="predicted"/>
<dbReference type="InterPro" id="IPR011989">
    <property type="entry name" value="ARM-like"/>
</dbReference>
<evidence type="ECO:0000313" key="2">
    <source>
        <dbReference type="EMBL" id="RNB68625.1"/>
    </source>
</evidence>
<reference evidence="2 3" key="1">
    <citation type="submission" date="2018-10" db="EMBL/GenBank/DDBJ databases">
        <title>Phylogenomics of Brevibacillus.</title>
        <authorList>
            <person name="Dunlap C."/>
        </authorList>
    </citation>
    <scope>NUCLEOTIDE SEQUENCE [LARGE SCALE GENOMIC DNA]</scope>
    <source>
        <strain evidence="2 3">JCM 15085</strain>
    </source>
</reference>
<keyword evidence="1" id="KW-1133">Transmembrane helix</keyword>
<dbReference type="EMBL" id="RHHT01000080">
    <property type="protein sequence ID" value="RNB68625.1"/>
    <property type="molecule type" value="Genomic_DNA"/>
</dbReference>
<dbReference type="AlphaFoldDB" id="A0A3M8C142"/>
<dbReference type="InterPro" id="IPR016024">
    <property type="entry name" value="ARM-type_fold"/>
</dbReference>
<keyword evidence="1" id="KW-0472">Membrane</keyword>
<dbReference type="Proteomes" id="UP000281915">
    <property type="component" value="Unassembled WGS sequence"/>
</dbReference>
<comment type="caution">
    <text evidence="2">The sequence shown here is derived from an EMBL/GenBank/DDBJ whole genome shotgun (WGS) entry which is preliminary data.</text>
</comment>
<dbReference type="SUPFAM" id="SSF48371">
    <property type="entry name" value="ARM repeat"/>
    <property type="match status" value="1"/>
</dbReference>
<accession>A0A3M8C142</accession>
<protein>
    <submittedName>
        <fullName evidence="2">HEAT repeat domain-containing protein</fullName>
    </submittedName>
</protein>
<dbReference type="Gene3D" id="1.25.10.10">
    <property type="entry name" value="Leucine-rich Repeat Variant"/>
    <property type="match status" value="1"/>
</dbReference>
<keyword evidence="1" id="KW-0812">Transmembrane</keyword>
<name>A0A3M8C142_9BACL</name>
<gene>
    <name evidence="2" type="ORF">EDM58_24510</name>
</gene>
<organism evidence="2 3">
    <name type="scientific">Brevibacillus panacihumi</name>
    <dbReference type="NCBI Taxonomy" id="497735"/>
    <lineage>
        <taxon>Bacteria</taxon>
        <taxon>Bacillati</taxon>
        <taxon>Bacillota</taxon>
        <taxon>Bacilli</taxon>
        <taxon>Bacillales</taxon>
        <taxon>Paenibacillaceae</taxon>
        <taxon>Brevibacillus</taxon>
    </lineage>
</organism>
<evidence type="ECO:0000313" key="3">
    <source>
        <dbReference type="Proteomes" id="UP000281915"/>
    </source>
</evidence>
<dbReference type="RefSeq" id="WP_122915669.1">
    <property type="nucleotide sequence ID" value="NZ_RHHT01000080.1"/>
</dbReference>